<sequence length="186" mass="20925">MKKRSFITALALVLVFFGLNSASAQSAPIKIGYTNVDYILSQLPEAKQIEKQLKEYETQLGNQLKAKMSEFETKYKDFNAKAETMLPEVRNDKQQELQQMQQQIQQFQQTAQGSLQKKQQELLAPTYKKIQNAIDKVAKANGYTHVFTSDAAGFPVLLYARDEDNISNLVLKDMGVTATTPAPSKN</sequence>
<evidence type="ECO:0000313" key="6">
    <source>
        <dbReference type="Proteomes" id="UP001354989"/>
    </source>
</evidence>
<evidence type="ECO:0000256" key="1">
    <source>
        <dbReference type="ARBA" id="ARBA00009091"/>
    </source>
</evidence>
<feature type="coiled-coil region" evidence="3">
    <location>
        <begin position="90"/>
        <end position="117"/>
    </location>
</feature>
<protein>
    <recommendedName>
        <fullName evidence="7">OmpH family outer membrane protein</fullName>
    </recommendedName>
</protein>
<comment type="similarity">
    <text evidence="1">Belongs to the Skp family.</text>
</comment>
<proteinExistence type="inferred from homology"/>
<dbReference type="Gene3D" id="3.30.910.20">
    <property type="entry name" value="Skp domain"/>
    <property type="match status" value="1"/>
</dbReference>
<evidence type="ECO:0000256" key="2">
    <source>
        <dbReference type="ARBA" id="ARBA00022729"/>
    </source>
</evidence>
<dbReference type="SUPFAM" id="SSF111384">
    <property type="entry name" value="OmpH-like"/>
    <property type="match status" value="1"/>
</dbReference>
<feature type="signal peptide" evidence="4">
    <location>
        <begin position="1"/>
        <end position="26"/>
    </location>
</feature>
<gene>
    <name evidence="5" type="ORF">PEPS_03060</name>
</gene>
<dbReference type="PANTHER" id="PTHR35089">
    <property type="entry name" value="CHAPERONE PROTEIN SKP"/>
    <property type="match status" value="1"/>
</dbReference>
<dbReference type="InterPro" id="IPR024930">
    <property type="entry name" value="Skp_dom_sf"/>
</dbReference>
<dbReference type="SMART" id="SM00935">
    <property type="entry name" value="OmpH"/>
    <property type="match status" value="1"/>
</dbReference>
<accession>A0ABM7VAT6</accession>
<evidence type="ECO:0000313" key="5">
    <source>
        <dbReference type="EMBL" id="BDC98025.1"/>
    </source>
</evidence>
<dbReference type="RefSeq" id="WP_332919773.1">
    <property type="nucleotide sequence ID" value="NZ_AP025292.1"/>
</dbReference>
<keyword evidence="3" id="KW-0175">Coiled coil</keyword>
<dbReference type="InterPro" id="IPR005632">
    <property type="entry name" value="Chaperone_Skp"/>
</dbReference>
<dbReference type="Proteomes" id="UP001354989">
    <property type="component" value="Chromosome"/>
</dbReference>
<evidence type="ECO:0000256" key="3">
    <source>
        <dbReference type="SAM" id="Coils"/>
    </source>
</evidence>
<reference evidence="5 6" key="1">
    <citation type="submission" date="2021-12" db="EMBL/GenBank/DDBJ databases">
        <title>Genome sequencing of bacteria with rrn-lacking chromosome and rrn-plasmid.</title>
        <authorList>
            <person name="Anda M."/>
            <person name="Iwasaki W."/>
        </authorList>
    </citation>
    <scope>NUCLEOTIDE SEQUENCE [LARGE SCALE GENOMIC DNA]</scope>
    <source>
        <strain evidence="5 6">NBRC 101262</strain>
    </source>
</reference>
<feature type="chain" id="PRO_5046570694" description="OmpH family outer membrane protein" evidence="4">
    <location>
        <begin position="27"/>
        <end position="186"/>
    </location>
</feature>
<dbReference type="PANTHER" id="PTHR35089:SF1">
    <property type="entry name" value="CHAPERONE PROTEIN SKP"/>
    <property type="match status" value="1"/>
</dbReference>
<evidence type="ECO:0008006" key="7">
    <source>
        <dbReference type="Google" id="ProtNLM"/>
    </source>
</evidence>
<dbReference type="EMBL" id="AP025292">
    <property type="protein sequence ID" value="BDC98025.1"/>
    <property type="molecule type" value="Genomic_DNA"/>
</dbReference>
<organism evidence="5 6">
    <name type="scientific">Persicobacter psychrovividus</name>
    <dbReference type="NCBI Taxonomy" id="387638"/>
    <lineage>
        <taxon>Bacteria</taxon>
        <taxon>Pseudomonadati</taxon>
        <taxon>Bacteroidota</taxon>
        <taxon>Cytophagia</taxon>
        <taxon>Cytophagales</taxon>
        <taxon>Persicobacteraceae</taxon>
        <taxon>Persicobacter</taxon>
    </lineage>
</organism>
<evidence type="ECO:0000256" key="4">
    <source>
        <dbReference type="SAM" id="SignalP"/>
    </source>
</evidence>
<name>A0ABM7VAT6_9BACT</name>
<dbReference type="Pfam" id="PF03938">
    <property type="entry name" value="OmpH"/>
    <property type="match status" value="1"/>
</dbReference>
<keyword evidence="2 4" id="KW-0732">Signal</keyword>
<keyword evidence="6" id="KW-1185">Reference proteome</keyword>